<dbReference type="PANTHER" id="PTHR30471">
    <property type="entry name" value="DNA REPAIR PROTEIN RADC"/>
    <property type="match status" value="1"/>
</dbReference>
<evidence type="ECO:0000313" key="8">
    <source>
        <dbReference type="Proteomes" id="UP001301869"/>
    </source>
</evidence>
<keyword evidence="3" id="KW-0378">Hydrolase</keyword>
<dbReference type="InterPro" id="IPR001405">
    <property type="entry name" value="UPF0758"/>
</dbReference>
<dbReference type="PANTHER" id="PTHR30471:SF3">
    <property type="entry name" value="UPF0758 PROTEIN YEES-RELATED"/>
    <property type="match status" value="1"/>
</dbReference>
<evidence type="ECO:0000256" key="5">
    <source>
        <dbReference type="ARBA" id="ARBA00023049"/>
    </source>
</evidence>
<dbReference type="PROSITE" id="PS50249">
    <property type="entry name" value="MPN"/>
    <property type="match status" value="1"/>
</dbReference>
<keyword evidence="8" id="KW-1185">Reference proteome</keyword>
<dbReference type="InterPro" id="IPR037518">
    <property type="entry name" value="MPN"/>
</dbReference>
<gene>
    <name evidence="7" type="primary">radC</name>
    <name evidence="7" type="ORF">P1P91_05940</name>
</gene>
<reference evidence="7 8" key="1">
    <citation type="submission" date="2023-03" db="EMBL/GenBank/DDBJ databases">
        <title>Halomonas sp. nov., isolated from Korean tranditional fermented seafood 'Jeotgal'.</title>
        <authorList>
            <person name="Kim B."/>
            <person name="Shin N.-R."/>
        </authorList>
    </citation>
    <scope>NUCLEOTIDE SEQUENCE [LARGE SCALE GENOMIC DNA]</scope>
    <source>
        <strain evidence="7 8">SG2L-4</strain>
    </source>
</reference>
<dbReference type="Gene3D" id="3.40.140.10">
    <property type="entry name" value="Cytidine Deaminase, domain 2"/>
    <property type="match status" value="1"/>
</dbReference>
<organism evidence="7 8">
    <name type="scientific">Halomonas piscis</name>
    <dbReference type="NCBI Taxonomy" id="3031727"/>
    <lineage>
        <taxon>Bacteria</taxon>
        <taxon>Pseudomonadati</taxon>
        <taxon>Pseudomonadota</taxon>
        <taxon>Gammaproteobacteria</taxon>
        <taxon>Oceanospirillales</taxon>
        <taxon>Halomonadaceae</taxon>
        <taxon>Halomonas</taxon>
    </lineage>
</organism>
<dbReference type="SUPFAM" id="SSF102712">
    <property type="entry name" value="JAB1/MPN domain"/>
    <property type="match status" value="1"/>
</dbReference>
<dbReference type="Proteomes" id="UP001301869">
    <property type="component" value="Chromosome"/>
</dbReference>
<dbReference type="Pfam" id="PF04002">
    <property type="entry name" value="RadC"/>
    <property type="match status" value="1"/>
</dbReference>
<evidence type="ECO:0000259" key="6">
    <source>
        <dbReference type="PROSITE" id="PS50249"/>
    </source>
</evidence>
<dbReference type="InterPro" id="IPR025657">
    <property type="entry name" value="RadC_JAB"/>
</dbReference>
<protein>
    <submittedName>
        <fullName evidence="7">DNA repair protein RadC</fullName>
    </submittedName>
</protein>
<proteinExistence type="predicted"/>
<keyword evidence="4" id="KW-0862">Zinc</keyword>
<accession>A0ABY9Z4C3</accession>
<keyword evidence="1" id="KW-0645">Protease</keyword>
<evidence type="ECO:0000313" key="7">
    <source>
        <dbReference type="EMBL" id="WNK21214.1"/>
    </source>
</evidence>
<evidence type="ECO:0000256" key="3">
    <source>
        <dbReference type="ARBA" id="ARBA00022801"/>
    </source>
</evidence>
<feature type="domain" description="MPN" evidence="6">
    <location>
        <begin position="50"/>
        <end position="172"/>
    </location>
</feature>
<sequence length="172" mass="19392">MSQPQAHQPQPKLMAGEQPGTYQLSQDVTAEELLYLAKMIARRKLRKGNKLTAPHTVHRCLQTLMLDYPHEVFGVLLLDSQHRLITFDELFRGTIDSASVYPREVVKHALHHNAAAVILVHNHPSGEPEPSDADRRITRRLQDALGLVDIRVLDHVVVAGEGFTSFVQRGWL</sequence>
<dbReference type="RefSeq" id="WP_311885204.1">
    <property type="nucleotide sequence ID" value="NZ_CP119391.1"/>
</dbReference>
<evidence type="ECO:0000256" key="2">
    <source>
        <dbReference type="ARBA" id="ARBA00022723"/>
    </source>
</evidence>
<dbReference type="EMBL" id="CP119391">
    <property type="protein sequence ID" value="WNK21214.1"/>
    <property type="molecule type" value="Genomic_DNA"/>
</dbReference>
<dbReference type="InterPro" id="IPR020891">
    <property type="entry name" value="UPF0758_CS"/>
</dbReference>
<name>A0ABY9Z4C3_9GAMM</name>
<evidence type="ECO:0000256" key="4">
    <source>
        <dbReference type="ARBA" id="ARBA00022833"/>
    </source>
</evidence>
<keyword evidence="2" id="KW-0479">Metal-binding</keyword>
<dbReference type="NCBIfam" id="TIGR00608">
    <property type="entry name" value="radc"/>
    <property type="match status" value="1"/>
</dbReference>
<dbReference type="PROSITE" id="PS01302">
    <property type="entry name" value="UPF0758"/>
    <property type="match status" value="1"/>
</dbReference>
<evidence type="ECO:0000256" key="1">
    <source>
        <dbReference type="ARBA" id="ARBA00022670"/>
    </source>
</evidence>
<keyword evidence="5" id="KW-0482">Metalloprotease</keyword>
<dbReference type="CDD" id="cd08071">
    <property type="entry name" value="MPN_DUF2466"/>
    <property type="match status" value="1"/>
</dbReference>